<dbReference type="Proteomes" id="UP000054995">
    <property type="component" value="Unassembled WGS sequence"/>
</dbReference>
<evidence type="ECO:0000313" key="1">
    <source>
        <dbReference type="EMBL" id="KRY89131.1"/>
    </source>
</evidence>
<proteinExistence type="predicted"/>
<dbReference type="EMBL" id="JYDT01000035">
    <property type="protein sequence ID" value="KRY89131.1"/>
    <property type="molecule type" value="Genomic_DNA"/>
</dbReference>
<organism evidence="1 2">
    <name type="scientific">Trichinella pseudospiralis</name>
    <name type="common">Parasitic roundworm</name>
    <dbReference type="NCBI Taxonomy" id="6337"/>
    <lineage>
        <taxon>Eukaryota</taxon>
        <taxon>Metazoa</taxon>
        <taxon>Ecdysozoa</taxon>
        <taxon>Nematoda</taxon>
        <taxon>Enoplea</taxon>
        <taxon>Dorylaimia</taxon>
        <taxon>Trichinellida</taxon>
        <taxon>Trichinellidae</taxon>
        <taxon>Trichinella</taxon>
    </lineage>
</organism>
<name>A0A0V1FSU9_TRIPS</name>
<evidence type="ECO:0000313" key="2">
    <source>
        <dbReference type="Proteomes" id="UP000054995"/>
    </source>
</evidence>
<accession>A0A0V1FSU9</accession>
<gene>
    <name evidence="1" type="ORF">T4D_7359</name>
</gene>
<sequence>MDKPTRPRPAAAQSNARVVTWNQWSLLVSATGDAGSKLVCVLILQSIVLSPLANRHQPVTIFPPSSTMTHPICSPSRKANLDPILQRSLSRARRLHVPHFTPSTATICAAI</sequence>
<keyword evidence="2" id="KW-1185">Reference proteome</keyword>
<comment type="caution">
    <text evidence="1">The sequence shown here is derived from an EMBL/GenBank/DDBJ whole genome shotgun (WGS) entry which is preliminary data.</text>
</comment>
<protein>
    <submittedName>
        <fullName evidence="1">Uncharacterized protein</fullName>
    </submittedName>
</protein>
<dbReference type="AlphaFoldDB" id="A0A0V1FSU9"/>
<reference evidence="1 2" key="1">
    <citation type="submission" date="2015-01" db="EMBL/GenBank/DDBJ databases">
        <title>Evolution of Trichinella species and genotypes.</title>
        <authorList>
            <person name="Korhonen P.K."/>
            <person name="Edoardo P."/>
            <person name="Giuseppe L.R."/>
            <person name="Gasser R.B."/>
        </authorList>
    </citation>
    <scope>NUCLEOTIDE SEQUENCE [LARGE SCALE GENOMIC DNA]</scope>
    <source>
        <strain evidence="1">ISS470</strain>
    </source>
</reference>